<evidence type="ECO:0000256" key="1">
    <source>
        <dbReference type="SAM" id="Phobius"/>
    </source>
</evidence>
<evidence type="ECO:0000313" key="4">
    <source>
        <dbReference type="Proteomes" id="UP000516018"/>
    </source>
</evidence>
<dbReference type="SUPFAM" id="SSF49879">
    <property type="entry name" value="SMAD/FHA domain"/>
    <property type="match status" value="1"/>
</dbReference>
<accession>A0A7H0FVK5</accession>
<feature type="transmembrane region" description="Helical" evidence="1">
    <location>
        <begin position="123"/>
        <end position="142"/>
    </location>
</feature>
<dbReference type="PANTHER" id="PTHR23308">
    <property type="entry name" value="NUCLEAR INHIBITOR OF PROTEIN PHOSPHATASE-1"/>
    <property type="match status" value="1"/>
</dbReference>
<keyword evidence="1" id="KW-0812">Transmembrane</keyword>
<dbReference type="KEGG" id="lsx:H8B22_11260"/>
<proteinExistence type="predicted"/>
<dbReference type="CDD" id="cd00060">
    <property type="entry name" value="FHA"/>
    <property type="match status" value="1"/>
</dbReference>
<keyword evidence="1" id="KW-1133">Transmembrane helix</keyword>
<protein>
    <submittedName>
        <fullName evidence="3">FHA domain-containing protein</fullName>
    </submittedName>
</protein>
<dbReference type="RefSeq" id="WP_187711514.1">
    <property type="nucleotide sequence ID" value="NZ_CP060820.1"/>
</dbReference>
<dbReference type="EMBL" id="CP060820">
    <property type="protein sequence ID" value="QNP40071.1"/>
    <property type="molecule type" value="Genomic_DNA"/>
</dbReference>
<dbReference type="Pfam" id="PF00498">
    <property type="entry name" value="FHA"/>
    <property type="match status" value="1"/>
</dbReference>
<dbReference type="InterPro" id="IPR008984">
    <property type="entry name" value="SMAD_FHA_dom_sf"/>
</dbReference>
<organism evidence="3 4">
    <name type="scientific">Agrilutibacter terrestris</name>
    <dbReference type="NCBI Taxonomy" id="2865112"/>
    <lineage>
        <taxon>Bacteria</taxon>
        <taxon>Pseudomonadati</taxon>
        <taxon>Pseudomonadota</taxon>
        <taxon>Gammaproteobacteria</taxon>
        <taxon>Lysobacterales</taxon>
        <taxon>Lysobacteraceae</taxon>
        <taxon>Agrilutibacter</taxon>
    </lineage>
</organism>
<gene>
    <name evidence="3" type="ORF">H8B22_11260</name>
</gene>
<keyword evidence="1" id="KW-0472">Membrane</keyword>
<sequence>MPTQLSDPEYVLRGVAGIVFGRSYHLLAPTTLGRAPECDIAVADQGISRVHARLRPLDYGVEIEDLKSTNGSFLNGQRVSIGVARVGDEIAFDQLRFRLDAVARPARTGAVKRGATQGSPRRWPWVVAALAIAAGIAALLLAR</sequence>
<reference evidence="3 4" key="1">
    <citation type="submission" date="2020-08" db="EMBL/GenBank/DDBJ databases">
        <title>Lysobacter sp. II4 sp. nov., isolated from soil.</title>
        <authorList>
            <person name="Woo C.Y."/>
            <person name="Kim J."/>
        </authorList>
    </citation>
    <scope>NUCLEOTIDE SEQUENCE [LARGE SCALE GENOMIC DNA]</scope>
    <source>
        <strain evidence="3 4">II4</strain>
    </source>
</reference>
<keyword evidence="4" id="KW-1185">Reference proteome</keyword>
<evidence type="ECO:0000313" key="3">
    <source>
        <dbReference type="EMBL" id="QNP40071.1"/>
    </source>
</evidence>
<dbReference type="SMART" id="SM00240">
    <property type="entry name" value="FHA"/>
    <property type="match status" value="1"/>
</dbReference>
<evidence type="ECO:0000259" key="2">
    <source>
        <dbReference type="PROSITE" id="PS50006"/>
    </source>
</evidence>
<dbReference type="AlphaFoldDB" id="A0A7H0FVK5"/>
<feature type="domain" description="FHA" evidence="2">
    <location>
        <begin position="30"/>
        <end position="79"/>
    </location>
</feature>
<name>A0A7H0FVK5_9GAMM</name>
<dbReference type="InterPro" id="IPR000253">
    <property type="entry name" value="FHA_dom"/>
</dbReference>
<dbReference type="Gene3D" id="2.60.200.20">
    <property type="match status" value="1"/>
</dbReference>
<dbReference type="InterPro" id="IPR050923">
    <property type="entry name" value="Cell_Proc_Reg/RNA_Proc"/>
</dbReference>
<dbReference type="PROSITE" id="PS50006">
    <property type="entry name" value="FHA_DOMAIN"/>
    <property type="match status" value="1"/>
</dbReference>
<dbReference type="Proteomes" id="UP000516018">
    <property type="component" value="Chromosome"/>
</dbReference>